<dbReference type="EMBL" id="CABFWN010000001">
    <property type="protein sequence ID" value="VUG16965.1"/>
    <property type="molecule type" value="Genomic_DNA"/>
</dbReference>
<dbReference type="InterPro" id="IPR029021">
    <property type="entry name" value="Prot-tyrosine_phosphatase-like"/>
</dbReference>
<evidence type="ECO:0000256" key="1">
    <source>
        <dbReference type="ARBA" id="ARBA00008601"/>
    </source>
</evidence>
<dbReference type="EC" id="3.1.3.48" evidence="2"/>
<dbReference type="Gene3D" id="3.90.190.10">
    <property type="entry name" value="Protein tyrosine phosphatase superfamily"/>
    <property type="match status" value="1"/>
</dbReference>
<keyword evidence="10" id="KW-1185">Reference proteome</keyword>
<protein>
    <recommendedName>
        <fullName evidence="2">protein-tyrosine-phosphatase</fullName>
        <ecNumber evidence="2">3.1.3.48</ecNumber>
    </recommendedName>
</protein>
<evidence type="ECO:0000313" key="10">
    <source>
        <dbReference type="Proteomes" id="UP000478008"/>
    </source>
</evidence>
<comment type="similarity">
    <text evidence="1">Belongs to the protein-tyrosine phosphatase family. Non-receptor class dual specificity subfamily.</text>
</comment>
<dbReference type="PANTHER" id="PTHR45848:SF4">
    <property type="entry name" value="DUAL SPECIFICITY PROTEIN PHOSPHATASE 12"/>
    <property type="match status" value="1"/>
</dbReference>
<dbReference type="PIRSF" id="PIRSF000941">
    <property type="entry name" value="DUSP12"/>
    <property type="match status" value="1"/>
</dbReference>
<dbReference type="Proteomes" id="UP000478008">
    <property type="component" value="Unassembled WGS sequence"/>
</dbReference>
<evidence type="ECO:0000259" key="7">
    <source>
        <dbReference type="PROSITE" id="PS50056"/>
    </source>
</evidence>
<dbReference type="EMBL" id="JABCYN010000005">
    <property type="protein sequence ID" value="KAF6015897.1"/>
    <property type="molecule type" value="Genomic_DNA"/>
</dbReference>
<dbReference type="Proteomes" id="UP000568158">
    <property type="component" value="Unassembled WGS sequence"/>
</dbReference>
<name>A0A7D9H2Q7_DEKBR</name>
<evidence type="ECO:0000256" key="5">
    <source>
        <dbReference type="PIRSR" id="PIRSR000941-50"/>
    </source>
</evidence>
<organism evidence="9 10">
    <name type="scientific">Dekkera bruxellensis</name>
    <name type="common">Brettanomyces custersii</name>
    <dbReference type="NCBI Taxonomy" id="5007"/>
    <lineage>
        <taxon>Eukaryota</taxon>
        <taxon>Fungi</taxon>
        <taxon>Dikarya</taxon>
        <taxon>Ascomycota</taxon>
        <taxon>Saccharomycotina</taxon>
        <taxon>Pichiomycetes</taxon>
        <taxon>Pichiales</taxon>
        <taxon>Pichiaceae</taxon>
        <taxon>Brettanomyces</taxon>
    </lineage>
</organism>
<evidence type="ECO:0000313" key="8">
    <source>
        <dbReference type="EMBL" id="KAF6015897.1"/>
    </source>
</evidence>
<keyword evidence="3" id="KW-0378">Hydrolase</keyword>
<evidence type="ECO:0000313" key="11">
    <source>
        <dbReference type="Proteomes" id="UP000568158"/>
    </source>
</evidence>
<dbReference type="InterPro" id="IPR016278">
    <property type="entry name" value="DUSP12"/>
</dbReference>
<evidence type="ECO:0000256" key="2">
    <source>
        <dbReference type="ARBA" id="ARBA00013064"/>
    </source>
</evidence>
<feature type="domain" description="Tyrosine-protein phosphatase" evidence="6">
    <location>
        <begin position="5"/>
        <end position="156"/>
    </location>
</feature>
<feature type="domain" description="Tyrosine specific protein phosphatases" evidence="7">
    <location>
        <begin position="68"/>
        <end position="135"/>
    </location>
</feature>
<reference evidence="8 11" key="2">
    <citation type="journal article" date="2020" name="Appl. Microbiol. Biotechnol.">
        <title>Targeted gene deletion in Brettanomyces bruxellensis with an expression-free CRISPR-Cas9 system.</title>
        <authorList>
            <person name="Varela C."/>
            <person name="Bartel C."/>
            <person name="Onetto C."/>
            <person name="Borneman A."/>
        </authorList>
    </citation>
    <scope>NUCLEOTIDE SEQUENCE [LARGE SCALE GENOMIC DNA]</scope>
    <source>
        <strain evidence="8 11">AWRI1613</strain>
    </source>
</reference>
<proteinExistence type="inferred from homology"/>
<dbReference type="SMART" id="SM00195">
    <property type="entry name" value="DSPc"/>
    <property type="match status" value="1"/>
</dbReference>
<sequence>MADENNLYRVLGGLYISSIQPLLNNIDLKNLYGIESIVSVQKEPIPETYKNYTRLQVPVDDLDTENLFIYFQRVNDFIDKGLKASPEGNKGKVLVHCNAGRSRSVSFVIAFLMKKYHLNYKQARYAVQRKYPEGVIIEPNSGFSKQLQLYYNCGCCDDVRELDARYPQYRAFKMSLLQITDMNNDSAYRDIVNNGTANVPSTKNEENKDLKPKYVFRCKKCGQVLANSAVFIPHTVPTDDHDKQKYFYKTTFWTKEVYKVEKASSECTHYFFEPLNWMKPELSKGELEGRFDCFKCGSKVGGYHWQGSRCSCGRWMVPAIHLLKAKVDELASSTP</sequence>
<dbReference type="SUPFAM" id="SSF52799">
    <property type="entry name" value="(Phosphotyrosine protein) phosphatases II"/>
    <property type="match status" value="1"/>
</dbReference>
<dbReference type="PANTHER" id="PTHR45848">
    <property type="entry name" value="DUAL SPECIFICITY PROTEIN PHOSPHATASE 12 FAMILY MEMBER"/>
    <property type="match status" value="1"/>
</dbReference>
<evidence type="ECO:0000256" key="3">
    <source>
        <dbReference type="ARBA" id="ARBA00022801"/>
    </source>
</evidence>
<dbReference type="InterPro" id="IPR020422">
    <property type="entry name" value="TYR_PHOSPHATASE_DUAL_dom"/>
</dbReference>
<keyword evidence="4" id="KW-0904">Protein phosphatase</keyword>
<evidence type="ECO:0000313" key="9">
    <source>
        <dbReference type="EMBL" id="VUG16965.1"/>
    </source>
</evidence>
<dbReference type="AlphaFoldDB" id="A0A7D9H2Q7"/>
<accession>A0A7D9H2Q7</accession>
<dbReference type="GO" id="GO:0005634">
    <property type="term" value="C:nucleus"/>
    <property type="evidence" value="ECO:0007669"/>
    <property type="project" value="TreeGrafter"/>
</dbReference>
<dbReference type="PROSITE" id="PS50056">
    <property type="entry name" value="TYR_PHOSPHATASE_2"/>
    <property type="match status" value="1"/>
</dbReference>
<dbReference type="GO" id="GO:0008138">
    <property type="term" value="F:protein tyrosine/serine/threonine phosphatase activity"/>
    <property type="evidence" value="ECO:0007669"/>
    <property type="project" value="InterPro"/>
</dbReference>
<dbReference type="PROSITE" id="PS50054">
    <property type="entry name" value="TYR_PHOSPHATASE_DUAL"/>
    <property type="match status" value="1"/>
</dbReference>
<dbReference type="InterPro" id="IPR000340">
    <property type="entry name" value="Dual-sp_phosphatase_cat-dom"/>
</dbReference>
<reference evidence="9 10" key="1">
    <citation type="submission" date="2019-07" db="EMBL/GenBank/DDBJ databases">
        <authorList>
            <person name="Friedrich A."/>
            <person name="Schacherer J."/>
        </authorList>
    </citation>
    <scope>NUCLEOTIDE SEQUENCE [LARGE SCALE GENOMIC DNA]</scope>
</reference>
<dbReference type="GO" id="GO:0004725">
    <property type="term" value="F:protein tyrosine phosphatase activity"/>
    <property type="evidence" value="ECO:0007669"/>
    <property type="project" value="UniProtKB-EC"/>
</dbReference>
<evidence type="ECO:0000256" key="4">
    <source>
        <dbReference type="ARBA" id="ARBA00022912"/>
    </source>
</evidence>
<dbReference type="Pfam" id="PF00782">
    <property type="entry name" value="DSPc"/>
    <property type="match status" value="1"/>
</dbReference>
<dbReference type="InterPro" id="IPR000387">
    <property type="entry name" value="Tyr_Pase_dom"/>
</dbReference>
<feature type="active site" description="Phosphocysteine intermediate" evidence="5">
    <location>
        <position position="97"/>
    </location>
</feature>
<gene>
    <name evidence="9" type="primary">YVH1</name>
    <name evidence="9" type="ORF">DEBR0S1_30152G</name>
    <name evidence="8" type="ORF">HII12_000460</name>
</gene>
<evidence type="ECO:0000259" key="6">
    <source>
        <dbReference type="PROSITE" id="PS50054"/>
    </source>
</evidence>